<feature type="transmembrane region" description="Helical" evidence="6">
    <location>
        <begin position="86"/>
        <end position="107"/>
    </location>
</feature>
<comment type="subcellular location">
    <subcellularLocation>
        <location evidence="1">Cell membrane</location>
        <topology evidence="1">Multi-pass membrane protein</topology>
    </subcellularLocation>
</comment>
<dbReference type="Pfam" id="PF06081">
    <property type="entry name" value="ArAE_1"/>
    <property type="match status" value="1"/>
</dbReference>
<evidence type="ECO:0000256" key="2">
    <source>
        <dbReference type="ARBA" id="ARBA00022475"/>
    </source>
</evidence>
<dbReference type="EMBL" id="CACRSL010000003">
    <property type="protein sequence ID" value="VYT08549.1"/>
    <property type="molecule type" value="Genomic_DNA"/>
</dbReference>
<gene>
    <name evidence="7" type="ORF">AULFYP135_01581</name>
</gene>
<name>A0A6N2TU45_9FIRM</name>
<evidence type="ECO:0000256" key="4">
    <source>
        <dbReference type="ARBA" id="ARBA00022989"/>
    </source>
</evidence>
<dbReference type="GO" id="GO:0005886">
    <property type="term" value="C:plasma membrane"/>
    <property type="evidence" value="ECO:0007669"/>
    <property type="project" value="UniProtKB-SubCell"/>
</dbReference>
<accession>A0A6N2TU45</accession>
<feature type="transmembrane region" description="Helical" evidence="6">
    <location>
        <begin position="60"/>
        <end position="79"/>
    </location>
</feature>
<keyword evidence="3 6" id="KW-0812">Transmembrane</keyword>
<proteinExistence type="predicted"/>
<protein>
    <submittedName>
        <fullName evidence="7">Fusaric acid resistance protein family protein</fullName>
    </submittedName>
</protein>
<sequence length="169" mass="18649">MDIHYRPGLRAVKSALAVFLCLLVSIPLHRESPFFSCIASIVCMQPTWEKSLRTGFHRFYGTVLGGTAGYLSLVLFDLLPHYREGLYVVILPLGVLALITLCNVLGIKESSSICCIVFLANTANFKPIPEALPYVCNRVIETTIGIVIAVLANRYVRLPQGEAQQSHQS</sequence>
<evidence type="ECO:0000256" key="1">
    <source>
        <dbReference type="ARBA" id="ARBA00004651"/>
    </source>
</evidence>
<dbReference type="InterPro" id="IPR010343">
    <property type="entry name" value="ArAE_1"/>
</dbReference>
<keyword evidence="4 6" id="KW-1133">Transmembrane helix</keyword>
<organism evidence="7">
    <name type="scientific">uncultured Anaerotruncus sp</name>
    <dbReference type="NCBI Taxonomy" id="905011"/>
    <lineage>
        <taxon>Bacteria</taxon>
        <taxon>Bacillati</taxon>
        <taxon>Bacillota</taxon>
        <taxon>Clostridia</taxon>
        <taxon>Eubacteriales</taxon>
        <taxon>Oscillospiraceae</taxon>
        <taxon>Anaerotruncus</taxon>
        <taxon>environmental samples</taxon>
    </lineage>
</organism>
<evidence type="ECO:0000256" key="6">
    <source>
        <dbReference type="SAM" id="Phobius"/>
    </source>
</evidence>
<evidence type="ECO:0000313" key="7">
    <source>
        <dbReference type="EMBL" id="VYT08549.1"/>
    </source>
</evidence>
<reference evidence="7" key="1">
    <citation type="submission" date="2019-11" db="EMBL/GenBank/DDBJ databases">
        <authorList>
            <person name="Feng L."/>
        </authorList>
    </citation>
    <scope>NUCLEOTIDE SEQUENCE</scope>
    <source>
        <strain evidence="7">AundefinedLFYP135</strain>
    </source>
</reference>
<keyword evidence="5 6" id="KW-0472">Membrane</keyword>
<evidence type="ECO:0000256" key="3">
    <source>
        <dbReference type="ARBA" id="ARBA00022692"/>
    </source>
</evidence>
<evidence type="ECO:0000256" key="5">
    <source>
        <dbReference type="ARBA" id="ARBA00023136"/>
    </source>
</evidence>
<keyword evidence="2" id="KW-1003">Cell membrane</keyword>
<dbReference type="AlphaFoldDB" id="A0A6N2TU45"/>